<gene>
    <name evidence="1" type="ORF">BON30_32865</name>
</gene>
<keyword evidence="2" id="KW-1185">Reference proteome</keyword>
<name>A0A1L9B2R8_9BACT</name>
<reference evidence="2" key="1">
    <citation type="submission" date="2016-11" db="EMBL/GenBank/DDBJ databases">
        <authorList>
            <person name="Shukria A."/>
            <person name="Stevens D.C."/>
        </authorList>
    </citation>
    <scope>NUCLEOTIDE SEQUENCE [LARGE SCALE GENOMIC DNA]</scope>
    <source>
        <strain evidence="2">Cbfe23</strain>
    </source>
</reference>
<evidence type="ECO:0000313" key="2">
    <source>
        <dbReference type="Proteomes" id="UP000182229"/>
    </source>
</evidence>
<protein>
    <submittedName>
        <fullName evidence="1">Uncharacterized protein</fullName>
    </submittedName>
</protein>
<accession>A0A1L9B2R8</accession>
<dbReference type="Proteomes" id="UP000182229">
    <property type="component" value="Unassembled WGS sequence"/>
</dbReference>
<proteinExistence type="predicted"/>
<comment type="caution">
    <text evidence="1">The sequence shown here is derived from an EMBL/GenBank/DDBJ whole genome shotgun (WGS) entry which is preliminary data.</text>
</comment>
<evidence type="ECO:0000313" key="1">
    <source>
        <dbReference type="EMBL" id="OJH36549.1"/>
    </source>
</evidence>
<dbReference type="AlphaFoldDB" id="A0A1L9B2R8"/>
<reference evidence="1 2" key="2">
    <citation type="submission" date="2016-12" db="EMBL/GenBank/DDBJ databases">
        <title>Draft Genome Sequence of Cystobacter ferrugineus Strain Cbfe23.</title>
        <authorList>
            <person name="Akbar S."/>
            <person name="Dowd S.E."/>
            <person name="Stevens D.C."/>
        </authorList>
    </citation>
    <scope>NUCLEOTIDE SEQUENCE [LARGE SCALE GENOMIC DNA]</scope>
    <source>
        <strain evidence="1 2">Cbfe23</strain>
    </source>
</reference>
<dbReference type="EMBL" id="MPIN01000010">
    <property type="protein sequence ID" value="OJH36549.1"/>
    <property type="molecule type" value="Genomic_DNA"/>
</dbReference>
<organism evidence="1 2">
    <name type="scientific">Cystobacter ferrugineus</name>
    <dbReference type="NCBI Taxonomy" id="83449"/>
    <lineage>
        <taxon>Bacteria</taxon>
        <taxon>Pseudomonadati</taxon>
        <taxon>Myxococcota</taxon>
        <taxon>Myxococcia</taxon>
        <taxon>Myxococcales</taxon>
        <taxon>Cystobacterineae</taxon>
        <taxon>Archangiaceae</taxon>
        <taxon>Cystobacter</taxon>
    </lineage>
</organism>
<sequence>MWMGALCASFEALALSPWLIPASFPQPGDIYLNGGFLFSATGRPGGGATGLGAELSLHAFFEAVPIAGVGVFGQWQSINGEHHRVCAGVQATTLILGAELGVAHDFAGAQGVATTSVHLQPFLSLGLLTAGLRIGIPVVTAPGDKPGYGSDIGLVLSLKLPVPLRKNFDGEG</sequence>